<organism evidence="2 3">
    <name type="scientific">Ferrimonas aestuarii</name>
    <dbReference type="NCBI Taxonomy" id="2569539"/>
    <lineage>
        <taxon>Bacteria</taxon>
        <taxon>Pseudomonadati</taxon>
        <taxon>Pseudomonadota</taxon>
        <taxon>Gammaproteobacteria</taxon>
        <taxon>Alteromonadales</taxon>
        <taxon>Ferrimonadaceae</taxon>
        <taxon>Ferrimonas</taxon>
    </lineage>
</organism>
<dbReference type="InterPro" id="IPR005565">
    <property type="entry name" value="Hemolysn_activator_HlyB_C"/>
</dbReference>
<dbReference type="PANTHER" id="PTHR34597">
    <property type="entry name" value="SLR1661 PROTEIN"/>
    <property type="match status" value="1"/>
</dbReference>
<feature type="domain" description="Haemolysin activator HlyB C-terminal" evidence="1">
    <location>
        <begin position="347"/>
        <end position="472"/>
    </location>
</feature>
<dbReference type="InterPro" id="IPR051544">
    <property type="entry name" value="TPS_OM_transporter"/>
</dbReference>
<name>A0A4U1BTC0_9GAMM</name>
<proteinExistence type="predicted"/>
<comment type="caution">
    <text evidence="2">The sequence shown here is derived from an EMBL/GenBank/DDBJ whole genome shotgun (WGS) entry which is preliminary data.</text>
</comment>
<accession>A0A4U1BTC0</accession>
<evidence type="ECO:0000259" key="1">
    <source>
        <dbReference type="Pfam" id="PF03865"/>
    </source>
</evidence>
<keyword evidence="3" id="KW-1185">Reference proteome</keyword>
<dbReference type="EMBL" id="SWCJ01000002">
    <property type="protein sequence ID" value="TKB57255.1"/>
    <property type="molecule type" value="Genomic_DNA"/>
</dbReference>
<dbReference type="GO" id="GO:0046819">
    <property type="term" value="P:protein secretion by the type V secretion system"/>
    <property type="evidence" value="ECO:0007669"/>
    <property type="project" value="TreeGrafter"/>
</dbReference>
<dbReference type="AlphaFoldDB" id="A0A4U1BTC0"/>
<dbReference type="GO" id="GO:0098046">
    <property type="term" value="C:type V protein secretion system complex"/>
    <property type="evidence" value="ECO:0007669"/>
    <property type="project" value="TreeGrafter"/>
</dbReference>
<protein>
    <recommendedName>
        <fullName evidence="1">Haemolysin activator HlyB C-terminal domain-containing protein</fullName>
    </recommendedName>
</protein>
<dbReference type="Pfam" id="PF03865">
    <property type="entry name" value="ShlB"/>
    <property type="match status" value="1"/>
</dbReference>
<dbReference type="Proteomes" id="UP000305675">
    <property type="component" value="Unassembled WGS sequence"/>
</dbReference>
<gene>
    <name evidence="2" type="ORF">FCL42_02955</name>
</gene>
<dbReference type="GO" id="GO:0008320">
    <property type="term" value="F:protein transmembrane transporter activity"/>
    <property type="evidence" value="ECO:0007669"/>
    <property type="project" value="TreeGrafter"/>
</dbReference>
<evidence type="ECO:0000313" key="2">
    <source>
        <dbReference type="EMBL" id="TKB57255.1"/>
    </source>
</evidence>
<dbReference type="OrthoDB" id="6306838at2"/>
<evidence type="ECO:0000313" key="3">
    <source>
        <dbReference type="Proteomes" id="UP000305675"/>
    </source>
</evidence>
<sequence>MTKGFGILSLCLLAPSWASEQTKDDCQTVITNFNVFEESEPGFTWLHDWANWLHLITQERTIEDKLVGFDLCNDPKATYEAERYLRSLSYLRDAKITKQQDEVVVHTWDTWSLIPKFDFSRQGGESKLGLGIMEDNLLGLGISTELAYFDETDRSGYVIDVRSGLFLGQHFDGRLTLVDSDDGERQYVQLNRPFFAMDTRWSTNLAYEHEQLEHPIKQGGDTVNEFVRIIHGANLSWGWSQGREGNHSQRWRVGYDYEDLQFDAIDTTTLLPQNRESHHLWLQWHYLEDHFTEVTNLYLINTVEDVNFGSDYWLRAGFDFAYNKPTFAAGVQQGWQLNSKRRWFIGANAELRPTKDDYQWLIQGYQHHFWQLAERWVWFNRLDLTFSDNQYDDQPVSLGGDTDLRGFPVAYQHGEHTALFTNEMRYYPGWSWYQLLEVGAVMFWDIGQAFGDSPYQSDDQDLLQSVGVGLRLYSSHSSNNVIHMDLSHPISDDDEVDEIEWRLEVRSYF</sequence>
<dbReference type="RefSeq" id="WP_136861901.1">
    <property type="nucleotide sequence ID" value="NZ_SWCJ01000002.1"/>
</dbReference>
<dbReference type="PANTHER" id="PTHR34597:SF3">
    <property type="entry name" value="OUTER MEMBRANE TRANSPORTER CDIB"/>
    <property type="match status" value="1"/>
</dbReference>
<reference evidence="2 3" key="1">
    <citation type="submission" date="2019-04" db="EMBL/GenBank/DDBJ databases">
        <authorList>
            <person name="Hwang J.C."/>
        </authorList>
    </citation>
    <scope>NUCLEOTIDE SEQUENCE [LARGE SCALE GENOMIC DNA]</scope>
    <source>
        <strain evidence="2 3">IMCC35002</strain>
    </source>
</reference>